<reference evidence="3" key="1">
    <citation type="submission" date="2021-06" db="EMBL/GenBank/DDBJ databases">
        <title>44 bacteria genomes isolated from Dapeng, Shenzhen.</title>
        <authorList>
            <person name="Zheng W."/>
            <person name="Yu S."/>
            <person name="Huang Y."/>
        </authorList>
    </citation>
    <scope>NUCLEOTIDE SEQUENCE</scope>
    <source>
        <strain evidence="3">DP5N28-2</strain>
    </source>
</reference>
<dbReference type="PIRSF" id="PIRSF018266">
    <property type="entry name" value="FecR"/>
    <property type="match status" value="1"/>
</dbReference>
<feature type="domain" description="FecR protein" evidence="2">
    <location>
        <begin position="121"/>
        <end position="215"/>
    </location>
</feature>
<keyword evidence="1" id="KW-1133">Transmembrane helix</keyword>
<dbReference type="PANTHER" id="PTHR30273:SF2">
    <property type="entry name" value="PROTEIN FECR"/>
    <property type="match status" value="1"/>
</dbReference>
<dbReference type="InterPro" id="IPR006860">
    <property type="entry name" value="FecR"/>
</dbReference>
<dbReference type="PANTHER" id="PTHR30273">
    <property type="entry name" value="PERIPLASMIC SIGNAL SENSOR AND SIGMA FACTOR ACTIVATOR FECR-RELATED"/>
    <property type="match status" value="1"/>
</dbReference>
<gene>
    <name evidence="3" type="ORF">KUV50_13235</name>
</gene>
<dbReference type="Gene3D" id="3.55.50.30">
    <property type="match status" value="1"/>
</dbReference>
<dbReference type="EMBL" id="JAHVHU010000012">
    <property type="protein sequence ID" value="MBY5959109.1"/>
    <property type="molecule type" value="Genomic_DNA"/>
</dbReference>
<keyword evidence="1" id="KW-0812">Transmembrane</keyword>
<accession>A0A953HNA1</accession>
<dbReference type="Pfam" id="PF04773">
    <property type="entry name" value="FecR"/>
    <property type="match status" value="1"/>
</dbReference>
<evidence type="ECO:0000256" key="1">
    <source>
        <dbReference type="SAM" id="Phobius"/>
    </source>
</evidence>
<evidence type="ECO:0000313" key="4">
    <source>
        <dbReference type="Proteomes" id="UP000753961"/>
    </source>
</evidence>
<proteinExistence type="predicted"/>
<dbReference type="RefSeq" id="WP_222580648.1">
    <property type="nucleotide sequence ID" value="NZ_JAHVHU010000012.1"/>
</dbReference>
<evidence type="ECO:0000259" key="2">
    <source>
        <dbReference type="Pfam" id="PF04773"/>
    </source>
</evidence>
<dbReference type="InterPro" id="IPR012373">
    <property type="entry name" value="Ferrdict_sens_TM"/>
</dbReference>
<sequence length="333" mass="39014">MSKERYYELYKQFLNHTISENDYQDLMKWVADENNDRQLRHYMTILWEENNWSADAKPRNWQEFKSGFGRDRKKSRNPKVISMWFGRRRNTNILTYAASAAVLLLITFAVFQFNQSEEIIYQTAYGQTQDIELSDGSLVTLNANSSLRWQEDWRTTGERYITLDGEAFFDVAHTTDQIPFTVETKDLKVKVLGTTFNVSSRRKHTDVTLESGRIELDLNRVEHSALKMEPGDRINFSSVDNVLHRDKVETIAESANWLDGVLRFEDVTVEEMFKEIEDQYGKTLITRDSSLLTRRMFTGIPYKDWPVVKEALELALDVNIEEQGDQLFVRNDD</sequence>
<protein>
    <submittedName>
        <fullName evidence="3">FecR domain-containing protein</fullName>
    </submittedName>
</protein>
<keyword evidence="4" id="KW-1185">Reference proteome</keyword>
<evidence type="ECO:0000313" key="3">
    <source>
        <dbReference type="EMBL" id="MBY5959109.1"/>
    </source>
</evidence>
<dbReference type="GO" id="GO:0016989">
    <property type="term" value="F:sigma factor antagonist activity"/>
    <property type="evidence" value="ECO:0007669"/>
    <property type="project" value="TreeGrafter"/>
</dbReference>
<organism evidence="3 4">
    <name type="scientific">Membranihabitans marinus</name>
    <dbReference type="NCBI Taxonomy" id="1227546"/>
    <lineage>
        <taxon>Bacteria</taxon>
        <taxon>Pseudomonadati</taxon>
        <taxon>Bacteroidota</taxon>
        <taxon>Saprospiria</taxon>
        <taxon>Saprospirales</taxon>
        <taxon>Saprospiraceae</taxon>
        <taxon>Membranihabitans</taxon>
    </lineage>
</organism>
<dbReference type="Proteomes" id="UP000753961">
    <property type="component" value="Unassembled WGS sequence"/>
</dbReference>
<name>A0A953HNA1_9BACT</name>
<feature type="transmembrane region" description="Helical" evidence="1">
    <location>
        <begin position="93"/>
        <end position="113"/>
    </location>
</feature>
<dbReference type="AlphaFoldDB" id="A0A953HNA1"/>
<dbReference type="Gene3D" id="2.60.120.1440">
    <property type="match status" value="1"/>
</dbReference>
<comment type="caution">
    <text evidence="3">The sequence shown here is derived from an EMBL/GenBank/DDBJ whole genome shotgun (WGS) entry which is preliminary data.</text>
</comment>
<keyword evidence="1" id="KW-0472">Membrane</keyword>